<proteinExistence type="predicted"/>
<reference evidence="1" key="1">
    <citation type="submission" date="2020-08" db="EMBL/GenBank/DDBJ databases">
        <title>Multicomponent nature underlies the extraordinary mechanical properties of spider dragline silk.</title>
        <authorList>
            <person name="Kono N."/>
            <person name="Nakamura H."/>
            <person name="Mori M."/>
            <person name="Yoshida Y."/>
            <person name="Ohtoshi R."/>
            <person name="Malay A.D."/>
            <person name="Moran D.A.P."/>
            <person name="Tomita M."/>
            <person name="Numata K."/>
            <person name="Arakawa K."/>
        </authorList>
    </citation>
    <scope>NUCLEOTIDE SEQUENCE</scope>
</reference>
<organism evidence="1 2">
    <name type="scientific">Trichonephila clavipes</name>
    <name type="common">Golden silk orbweaver</name>
    <name type="synonym">Nephila clavipes</name>
    <dbReference type="NCBI Taxonomy" id="2585209"/>
    <lineage>
        <taxon>Eukaryota</taxon>
        <taxon>Metazoa</taxon>
        <taxon>Ecdysozoa</taxon>
        <taxon>Arthropoda</taxon>
        <taxon>Chelicerata</taxon>
        <taxon>Arachnida</taxon>
        <taxon>Araneae</taxon>
        <taxon>Araneomorphae</taxon>
        <taxon>Entelegynae</taxon>
        <taxon>Araneoidea</taxon>
        <taxon>Nephilidae</taxon>
        <taxon>Trichonephila</taxon>
    </lineage>
</organism>
<dbReference type="Gene3D" id="3.30.420.10">
    <property type="entry name" value="Ribonuclease H-like superfamily/Ribonuclease H"/>
    <property type="match status" value="1"/>
</dbReference>
<name>A0A8X6V5J0_TRICX</name>
<dbReference type="InterPro" id="IPR036397">
    <property type="entry name" value="RNaseH_sf"/>
</dbReference>
<dbReference type="EMBL" id="BMAU01021176">
    <property type="protein sequence ID" value="GFX93929.1"/>
    <property type="molecule type" value="Genomic_DNA"/>
</dbReference>
<protein>
    <submittedName>
        <fullName evidence="1">Transposable element Tc1 transposase</fullName>
    </submittedName>
</protein>
<dbReference type="GO" id="GO:0003676">
    <property type="term" value="F:nucleic acid binding"/>
    <property type="evidence" value="ECO:0007669"/>
    <property type="project" value="InterPro"/>
</dbReference>
<evidence type="ECO:0000313" key="1">
    <source>
        <dbReference type="EMBL" id="GFX93929.1"/>
    </source>
</evidence>
<dbReference type="Proteomes" id="UP000887159">
    <property type="component" value="Unassembled WGS sequence"/>
</dbReference>
<dbReference type="AlphaFoldDB" id="A0A8X6V5J0"/>
<accession>A0A8X6V5J0</accession>
<evidence type="ECO:0000313" key="2">
    <source>
        <dbReference type="Proteomes" id="UP000887159"/>
    </source>
</evidence>
<sequence length="134" mass="15185">MLTGDVFSDESCFQLCPDDNRRRVWRLPGQLADPAFTIVRHTGPQPGVTVWGAITLGSRTPLVIIRGTLTPQRCVDDILRTVLLPFFLQYLDLIFQKIRLDHMRHVCVAMNCLTACQTLPWPSRSPDLSSIEHV</sequence>
<gene>
    <name evidence="1" type="ORF">TNCV_3412921</name>
</gene>
<comment type="caution">
    <text evidence="1">The sequence shown here is derived from an EMBL/GenBank/DDBJ whole genome shotgun (WGS) entry which is preliminary data.</text>
</comment>
<keyword evidence="2" id="KW-1185">Reference proteome</keyword>